<evidence type="ECO:0000313" key="3">
    <source>
        <dbReference type="Proteomes" id="UP000215377"/>
    </source>
</evidence>
<feature type="transmembrane region" description="Helical" evidence="1">
    <location>
        <begin position="146"/>
        <end position="165"/>
    </location>
</feature>
<dbReference type="AlphaFoldDB" id="A0A225NRC6"/>
<evidence type="ECO:0000313" key="2">
    <source>
        <dbReference type="EMBL" id="OWU77412.1"/>
    </source>
</evidence>
<feature type="transmembrane region" description="Helical" evidence="1">
    <location>
        <begin position="105"/>
        <end position="125"/>
    </location>
</feature>
<sequence>MDWYKAIFELIDMRSFSNLWFWIVLAVVWSSASHWVMGIPYDMIVRARRAGGQAAEDLDAIARVYVNRLLYIGEVSGLWLLGFGCFVLSGLAMLGFLYAVEFAQAVFLLALPMSVVALLSLRTARHIRRDGLMGEVLCKRLLRHRLHTQMIGTLSIFVTALWGMYQNLTIGVLG</sequence>
<keyword evidence="3" id="KW-1185">Reference proteome</keyword>
<name>A0A225NRC6_9RHOB</name>
<organism evidence="2 3">
    <name type="scientific">Marinibacterium profundimaris</name>
    <dbReference type="NCBI Taxonomy" id="1679460"/>
    <lineage>
        <taxon>Bacteria</taxon>
        <taxon>Pseudomonadati</taxon>
        <taxon>Pseudomonadota</taxon>
        <taxon>Alphaproteobacteria</taxon>
        <taxon>Rhodobacterales</taxon>
        <taxon>Paracoccaceae</taxon>
        <taxon>Marinibacterium</taxon>
    </lineage>
</organism>
<keyword evidence="1" id="KW-0472">Membrane</keyword>
<reference evidence="2 3" key="1">
    <citation type="submission" date="2013-04" db="EMBL/GenBank/DDBJ databases">
        <title>Oceanicola sp. 22II1-22F33 Genome Sequencing.</title>
        <authorList>
            <person name="Lai Q."/>
            <person name="Li G."/>
            <person name="Shao Z."/>
        </authorList>
    </citation>
    <scope>NUCLEOTIDE SEQUENCE [LARGE SCALE GENOMIC DNA]</scope>
    <source>
        <strain evidence="2 3">22II1-22F33</strain>
    </source>
</reference>
<keyword evidence="1" id="KW-1133">Transmembrane helix</keyword>
<dbReference type="OrthoDB" id="7847071at2"/>
<keyword evidence="1" id="KW-0812">Transmembrane</keyword>
<dbReference type="EMBL" id="AQQR01000001">
    <property type="protein sequence ID" value="OWU77412.1"/>
    <property type="molecule type" value="Genomic_DNA"/>
</dbReference>
<feature type="transmembrane region" description="Helical" evidence="1">
    <location>
        <begin position="78"/>
        <end position="99"/>
    </location>
</feature>
<accession>A0A225NRC6</accession>
<feature type="transmembrane region" description="Helical" evidence="1">
    <location>
        <begin position="20"/>
        <end position="39"/>
    </location>
</feature>
<dbReference type="Proteomes" id="UP000215377">
    <property type="component" value="Unassembled WGS sequence"/>
</dbReference>
<evidence type="ECO:0000256" key="1">
    <source>
        <dbReference type="SAM" id="Phobius"/>
    </source>
</evidence>
<gene>
    <name evidence="2" type="ORF">ATO3_01500</name>
</gene>
<proteinExistence type="predicted"/>
<protein>
    <submittedName>
        <fullName evidence="2">Component of SufBCD complex</fullName>
    </submittedName>
</protein>
<dbReference type="RefSeq" id="WP_088648024.1">
    <property type="nucleotide sequence ID" value="NZ_AQQR01000001.1"/>
</dbReference>
<comment type="caution">
    <text evidence="2">The sequence shown here is derived from an EMBL/GenBank/DDBJ whole genome shotgun (WGS) entry which is preliminary data.</text>
</comment>